<dbReference type="InterPro" id="IPR017938">
    <property type="entry name" value="Riboflavin_synthase-like_b-brl"/>
</dbReference>
<dbReference type="PANTHER" id="PTHR43513:SF3">
    <property type="entry name" value="DIHYDROOROTATE DEHYDROGENASE B (NAD(+)), ELECTRON TRANSFER SUBUNIT-RELATED"/>
    <property type="match status" value="1"/>
</dbReference>
<accession>A0A1M4TBT8</accession>
<dbReference type="PROSITE" id="PS00197">
    <property type="entry name" value="2FE2S_FER_1"/>
    <property type="match status" value="1"/>
</dbReference>
<dbReference type="InterPro" id="IPR036010">
    <property type="entry name" value="2Fe-2S_ferredoxin-like_sf"/>
</dbReference>
<dbReference type="Gene3D" id="2.40.30.10">
    <property type="entry name" value="Translation factors"/>
    <property type="match status" value="1"/>
</dbReference>
<dbReference type="SUPFAM" id="SSF63380">
    <property type="entry name" value="Riboflavin synthase domain-like"/>
    <property type="match status" value="1"/>
</dbReference>
<organism evidence="1 2">
    <name type="scientific">Caloramator proteoclasticus DSM 10124</name>
    <dbReference type="NCBI Taxonomy" id="1121262"/>
    <lineage>
        <taxon>Bacteria</taxon>
        <taxon>Bacillati</taxon>
        <taxon>Bacillota</taxon>
        <taxon>Clostridia</taxon>
        <taxon>Eubacteriales</taxon>
        <taxon>Clostridiaceae</taxon>
        <taxon>Caloramator</taxon>
    </lineage>
</organism>
<keyword evidence="2" id="KW-1185">Reference proteome</keyword>
<dbReference type="Proteomes" id="UP000184423">
    <property type="component" value="Unassembled WGS sequence"/>
</dbReference>
<dbReference type="PANTHER" id="PTHR43513">
    <property type="entry name" value="DIHYDROOROTATE DEHYDROGENASE B (NAD(+)), ELECTRON TRANSFER SUBUNIT"/>
    <property type="match status" value="1"/>
</dbReference>
<dbReference type="InterPro" id="IPR006058">
    <property type="entry name" value="2Fe2S_fd_BS"/>
</dbReference>
<dbReference type="InterPro" id="IPR050353">
    <property type="entry name" value="PyrK_electron_transfer"/>
</dbReference>
<evidence type="ECO:0008006" key="3">
    <source>
        <dbReference type="Google" id="ProtNLM"/>
    </source>
</evidence>
<reference evidence="2" key="1">
    <citation type="submission" date="2016-11" db="EMBL/GenBank/DDBJ databases">
        <authorList>
            <person name="Varghese N."/>
            <person name="Submissions S."/>
        </authorList>
    </citation>
    <scope>NUCLEOTIDE SEQUENCE [LARGE SCALE GENOMIC DNA]</scope>
    <source>
        <strain evidence="2">DSM 10124</strain>
    </source>
</reference>
<dbReference type="RefSeq" id="WP_035165891.1">
    <property type="nucleotide sequence ID" value="NZ_FQVG01000004.1"/>
</dbReference>
<evidence type="ECO:0000313" key="2">
    <source>
        <dbReference type="Proteomes" id="UP000184423"/>
    </source>
</evidence>
<evidence type="ECO:0000313" key="1">
    <source>
        <dbReference type="EMBL" id="SHE41707.1"/>
    </source>
</evidence>
<gene>
    <name evidence="1" type="ORF">SAMN02746091_00336</name>
</gene>
<sequence length="329" mass="37913">MYRFVECIDAGSDFCPCHLAEKGECIICSQLQNKIFCDCLYWKGTCIYQELINNGNKAKKNREYKKYNIVSVKKIRDDLYLFEVKVTNYLVRELDNFGAFVFIKKPQNPDYFGTPISIMDVDYEKSTITMLIKVHGVKTKDIAECSENIMIKGPYWNGIQGQRFLRNLKNTNVLILGRGVAASPGVLATRRLKLYDNNIFALLDKGRSQENACTSYYKKYGANVENLNIVNYKTNYLTDDFIDKIDKILSSNKIPVILVAGDDDFNRLLINYIYKLNNKIYFASVNNHIMCCGEGVCGSCQIKLSEKYIRSCKQQYNPIEYYLMEDGNK</sequence>
<dbReference type="GO" id="GO:0051537">
    <property type="term" value="F:2 iron, 2 sulfur cluster binding"/>
    <property type="evidence" value="ECO:0007669"/>
    <property type="project" value="InterPro"/>
</dbReference>
<dbReference type="EMBL" id="FQVG01000004">
    <property type="protein sequence ID" value="SHE41707.1"/>
    <property type="molecule type" value="Genomic_DNA"/>
</dbReference>
<dbReference type="SUPFAM" id="SSF54292">
    <property type="entry name" value="2Fe-2S ferredoxin-like"/>
    <property type="match status" value="1"/>
</dbReference>
<dbReference type="CDD" id="cd06192">
    <property type="entry name" value="DHOD_e_trans_like"/>
    <property type="match status" value="1"/>
</dbReference>
<protein>
    <recommendedName>
        <fullName evidence="3">NAD(P)H-flavin reductase</fullName>
    </recommendedName>
</protein>
<dbReference type="NCBIfam" id="NF004470">
    <property type="entry name" value="PRK05802.1"/>
    <property type="match status" value="1"/>
</dbReference>
<name>A0A1M4TBT8_9CLOT</name>
<dbReference type="AlphaFoldDB" id="A0A1M4TBT8"/>
<proteinExistence type="predicted"/>